<name>A0A6A5U824_9PLEO</name>
<dbReference type="EMBL" id="ML976982">
    <property type="protein sequence ID" value="KAF1960490.1"/>
    <property type="molecule type" value="Genomic_DNA"/>
</dbReference>
<organism evidence="4 5">
    <name type="scientific">Byssothecium circinans</name>
    <dbReference type="NCBI Taxonomy" id="147558"/>
    <lineage>
        <taxon>Eukaryota</taxon>
        <taxon>Fungi</taxon>
        <taxon>Dikarya</taxon>
        <taxon>Ascomycota</taxon>
        <taxon>Pezizomycotina</taxon>
        <taxon>Dothideomycetes</taxon>
        <taxon>Pleosporomycetidae</taxon>
        <taxon>Pleosporales</taxon>
        <taxon>Massarineae</taxon>
        <taxon>Massarinaceae</taxon>
        <taxon>Byssothecium</taxon>
    </lineage>
</organism>
<sequence length="115" mass="13179">MAPINDALAAIKSLEPGEHFLYRAIARQFNVPHSTLSRRHQGRQRLREAKDTDQHKLNPQQELELISYIKDFTKRGLPPTREIVQNFASSIATEPVSDAWVTCFLNQHGHHLISK</sequence>
<accession>A0A6A5U824</accession>
<reference evidence="4" key="1">
    <citation type="journal article" date="2020" name="Stud. Mycol.">
        <title>101 Dothideomycetes genomes: a test case for predicting lifestyles and emergence of pathogens.</title>
        <authorList>
            <person name="Haridas S."/>
            <person name="Albert R."/>
            <person name="Binder M."/>
            <person name="Bloem J."/>
            <person name="Labutti K."/>
            <person name="Salamov A."/>
            <person name="Andreopoulos B."/>
            <person name="Baker S."/>
            <person name="Barry K."/>
            <person name="Bills G."/>
            <person name="Bluhm B."/>
            <person name="Cannon C."/>
            <person name="Castanera R."/>
            <person name="Culley D."/>
            <person name="Daum C."/>
            <person name="Ezra D."/>
            <person name="Gonzalez J."/>
            <person name="Henrissat B."/>
            <person name="Kuo A."/>
            <person name="Liang C."/>
            <person name="Lipzen A."/>
            <person name="Lutzoni F."/>
            <person name="Magnuson J."/>
            <person name="Mondo S."/>
            <person name="Nolan M."/>
            <person name="Ohm R."/>
            <person name="Pangilinan J."/>
            <person name="Park H.-J."/>
            <person name="Ramirez L."/>
            <person name="Alfaro M."/>
            <person name="Sun H."/>
            <person name="Tritt A."/>
            <person name="Yoshinaga Y."/>
            <person name="Zwiers L.-H."/>
            <person name="Turgeon B."/>
            <person name="Goodwin S."/>
            <person name="Spatafora J."/>
            <person name="Crous P."/>
            <person name="Grigoriev I."/>
        </authorList>
    </citation>
    <scope>NUCLEOTIDE SEQUENCE</scope>
    <source>
        <strain evidence="4">CBS 675.92</strain>
    </source>
</reference>
<feature type="domain" description="HTH CENPB-type" evidence="3">
    <location>
        <begin position="49"/>
        <end position="114"/>
    </location>
</feature>
<dbReference type="AlphaFoldDB" id="A0A6A5U824"/>
<evidence type="ECO:0000313" key="5">
    <source>
        <dbReference type="Proteomes" id="UP000800035"/>
    </source>
</evidence>
<dbReference type="Pfam" id="PF03221">
    <property type="entry name" value="HTH_Tnp_Tc5"/>
    <property type="match status" value="1"/>
</dbReference>
<evidence type="ECO:0000256" key="2">
    <source>
        <dbReference type="SAM" id="MobiDB-lite"/>
    </source>
</evidence>
<evidence type="ECO:0000313" key="4">
    <source>
        <dbReference type="EMBL" id="KAF1960490.1"/>
    </source>
</evidence>
<dbReference type="Proteomes" id="UP000800035">
    <property type="component" value="Unassembled WGS sequence"/>
</dbReference>
<evidence type="ECO:0000259" key="3">
    <source>
        <dbReference type="PROSITE" id="PS51253"/>
    </source>
</evidence>
<dbReference type="OrthoDB" id="3942738at2759"/>
<dbReference type="GO" id="GO:0003677">
    <property type="term" value="F:DNA binding"/>
    <property type="evidence" value="ECO:0007669"/>
    <property type="project" value="UniProtKB-KW"/>
</dbReference>
<keyword evidence="5" id="KW-1185">Reference proteome</keyword>
<feature type="region of interest" description="Disordered" evidence="2">
    <location>
        <begin position="34"/>
        <end position="57"/>
    </location>
</feature>
<proteinExistence type="predicted"/>
<protein>
    <recommendedName>
        <fullName evidence="3">HTH CENPB-type domain-containing protein</fullName>
    </recommendedName>
</protein>
<dbReference type="PROSITE" id="PS51253">
    <property type="entry name" value="HTH_CENPB"/>
    <property type="match status" value="1"/>
</dbReference>
<dbReference type="InterPro" id="IPR006600">
    <property type="entry name" value="HTH_CenpB_DNA-bd_dom"/>
</dbReference>
<feature type="compositionally biased region" description="Basic and acidic residues" evidence="2">
    <location>
        <begin position="45"/>
        <end position="56"/>
    </location>
</feature>
<gene>
    <name evidence="4" type="ORF">CC80DRAFT_580065</name>
</gene>
<keyword evidence="1" id="KW-0238">DNA-binding</keyword>
<evidence type="ECO:0000256" key="1">
    <source>
        <dbReference type="ARBA" id="ARBA00023125"/>
    </source>
</evidence>